<dbReference type="KEGG" id="ddz:DSYM_09930"/>
<dbReference type="GO" id="GO:0001522">
    <property type="term" value="P:pseudouridine synthesis"/>
    <property type="evidence" value="ECO:0007669"/>
    <property type="project" value="InterPro"/>
</dbReference>
<dbReference type="Proteomes" id="UP000662914">
    <property type="component" value="Chromosome"/>
</dbReference>
<dbReference type="InterPro" id="IPR018496">
    <property type="entry name" value="PsdUridine_synth_RsuA/RluB_CS"/>
</dbReference>
<name>A0A809S9J7_9PROT</name>
<dbReference type="EC" id="5.4.99.-" evidence="3"/>
<protein>
    <recommendedName>
        <fullName evidence="3">Pseudouridine synthase</fullName>
        <ecNumber evidence="3">5.4.99.-</ecNumber>
    </recommendedName>
</protein>
<dbReference type="PROSITE" id="PS01149">
    <property type="entry name" value="PSI_RSU"/>
    <property type="match status" value="1"/>
</dbReference>
<dbReference type="PANTHER" id="PTHR47683">
    <property type="entry name" value="PSEUDOURIDINE SYNTHASE FAMILY PROTEIN-RELATED"/>
    <property type="match status" value="1"/>
</dbReference>
<dbReference type="InterPro" id="IPR020103">
    <property type="entry name" value="PsdUridine_synth_cat_dom_sf"/>
</dbReference>
<keyword evidence="2 3" id="KW-0413">Isomerase</keyword>
<dbReference type="GO" id="GO:0009982">
    <property type="term" value="F:pseudouridine synthase activity"/>
    <property type="evidence" value="ECO:0007669"/>
    <property type="project" value="InterPro"/>
</dbReference>
<evidence type="ECO:0000313" key="6">
    <source>
        <dbReference type="Proteomes" id="UP000662914"/>
    </source>
</evidence>
<dbReference type="Gene3D" id="3.30.70.580">
    <property type="entry name" value="Pseudouridine synthase I, catalytic domain, N-terminal subdomain"/>
    <property type="match status" value="1"/>
</dbReference>
<dbReference type="PANTHER" id="PTHR47683:SF2">
    <property type="entry name" value="RNA-BINDING S4 DOMAIN-CONTAINING PROTEIN"/>
    <property type="match status" value="1"/>
</dbReference>
<dbReference type="InterPro" id="IPR020094">
    <property type="entry name" value="TruA/RsuA/RluB/E/F_N"/>
</dbReference>
<evidence type="ECO:0000259" key="4">
    <source>
        <dbReference type="Pfam" id="PF00849"/>
    </source>
</evidence>
<reference evidence="5" key="1">
    <citation type="journal article" name="DNA Res.">
        <title>The physiological potential of anammox bacteria as revealed by their core genome structure.</title>
        <authorList>
            <person name="Okubo T."/>
            <person name="Toyoda A."/>
            <person name="Fukuhara K."/>
            <person name="Uchiyama I."/>
            <person name="Harigaya Y."/>
            <person name="Kuroiwa M."/>
            <person name="Suzuki T."/>
            <person name="Murakami Y."/>
            <person name="Suwa Y."/>
            <person name="Takami H."/>
        </authorList>
    </citation>
    <scope>NUCLEOTIDE SEQUENCE</scope>
    <source>
        <strain evidence="5">317325-3</strain>
    </source>
</reference>
<dbReference type="GO" id="GO:0006364">
    <property type="term" value="P:rRNA processing"/>
    <property type="evidence" value="ECO:0007669"/>
    <property type="project" value="UniProtKB-ARBA"/>
</dbReference>
<dbReference type="CDD" id="cd02566">
    <property type="entry name" value="PseudoU_synth_RluE"/>
    <property type="match status" value="1"/>
</dbReference>
<dbReference type="AlphaFoldDB" id="A0A809S9J7"/>
<gene>
    <name evidence="5" type="ORF">DSYM_09930</name>
</gene>
<feature type="domain" description="Pseudouridine synthase RsuA/RluA-like" evidence="4">
    <location>
        <begin position="4"/>
        <end position="148"/>
    </location>
</feature>
<dbReference type="EMBL" id="AP021857">
    <property type="protein sequence ID" value="BBO20294.1"/>
    <property type="molecule type" value="Genomic_DNA"/>
</dbReference>
<dbReference type="NCBIfam" id="TIGR00093">
    <property type="entry name" value="pseudouridine synthase"/>
    <property type="match status" value="1"/>
</dbReference>
<dbReference type="InterPro" id="IPR000748">
    <property type="entry name" value="PsdUridine_synth_RsuA/RluB/E/F"/>
</dbReference>
<evidence type="ECO:0000313" key="5">
    <source>
        <dbReference type="EMBL" id="BBO20294.1"/>
    </source>
</evidence>
<evidence type="ECO:0000256" key="2">
    <source>
        <dbReference type="ARBA" id="ARBA00023235"/>
    </source>
</evidence>
<proteinExistence type="inferred from homology"/>
<organism evidence="5 6">
    <name type="scientific">Candidatus Desulfobacillus denitrificans</name>
    <dbReference type="NCBI Taxonomy" id="2608985"/>
    <lineage>
        <taxon>Bacteria</taxon>
        <taxon>Pseudomonadati</taxon>
        <taxon>Pseudomonadota</taxon>
        <taxon>Betaproteobacteria</taxon>
        <taxon>Candidatus Desulfobacillus</taxon>
    </lineage>
</organism>
<sequence>MSRLFLFNKPYGVLSQFTPEAGHRCLAEFIPIPGVYAAGRLDADSEGLLVLTDDGRLQKCIADPQHKLPKTYWAQVEGEPTEEALRRLRQGVDLGDFVTKPCEAARVGEPAGLWPRDPPIRQRKHIPTAWLEIVLREGKNRQVRRMTAKVGHPTLRLVRASIGPFSLDGLRPGEWIEASAWPWEIMRA</sequence>
<dbReference type="Gene3D" id="3.30.70.1560">
    <property type="entry name" value="Alpha-L RNA-binding motif"/>
    <property type="match status" value="1"/>
</dbReference>
<dbReference type="InterPro" id="IPR042092">
    <property type="entry name" value="PsdUridine_s_RsuA/RluB/E/F_cat"/>
</dbReference>
<dbReference type="GO" id="GO:0003723">
    <property type="term" value="F:RNA binding"/>
    <property type="evidence" value="ECO:0007669"/>
    <property type="project" value="InterPro"/>
</dbReference>
<evidence type="ECO:0000256" key="1">
    <source>
        <dbReference type="ARBA" id="ARBA00008348"/>
    </source>
</evidence>
<dbReference type="InterPro" id="IPR050343">
    <property type="entry name" value="RsuA_PseudoU_synthase"/>
</dbReference>
<accession>A0A809S9J7</accession>
<dbReference type="Pfam" id="PF00849">
    <property type="entry name" value="PseudoU_synth_2"/>
    <property type="match status" value="1"/>
</dbReference>
<evidence type="ECO:0000256" key="3">
    <source>
        <dbReference type="RuleBase" id="RU003887"/>
    </source>
</evidence>
<dbReference type="InterPro" id="IPR006145">
    <property type="entry name" value="PsdUridine_synth_RsuA/RluA"/>
</dbReference>
<dbReference type="SUPFAM" id="SSF55120">
    <property type="entry name" value="Pseudouridine synthase"/>
    <property type="match status" value="1"/>
</dbReference>
<dbReference type="GO" id="GO:0140098">
    <property type="term" value="F:catalytic activity, acting on RNA"/>
    <property type="evidence" value="ECO:0007669"/>
    <property type="project" value="UniProtKB-ARBA"/>
</dbReference>
<comment type="similarity">
    <text evidence="1 3">Belongs to the pseudouridine synthase RsuA family.</text>
</comment>